<evidence type="ECO:0000313" key="1">
    <source>
        <dbReference type="EMBL" id="PZN74300.1"/>
    </source>
</evidence>
<reference evidence="1 2" key="1">
    <citation type="journal article" date="2018" name="Aquat. Microb. Ecol.">
        <title>Gammaproteobacterial methanotrophs dominate.</title>
        <authorList>
            <person name="Rissanen A.J."/>
            <person name="Saarenheimo J."/>
            <person name="Tiirola M."/>
            <person name="Peura S."/>
            <person name="Aalto S.L."/>
            <person name="Karvinen A."/>
            <person name="Nykanen H."/>
        </authorList>
    </citation>
    <scope>NUCLEOTIDE SEQUENCE [LARGE SCALE GENOMIC DNA]</scope>
    <source>
        <strain evidence="1">AMbin10</strain>
    </source>
</reference>
<dbReference type="AlphaFoldDB" id="A0A2W4SFP9"/>
<dbReference type="Gene3D" id="3.40.1350.10">
    <property type="match status" value="1"/>
</dbReference>
<organism evidence="1 2">
    <name type="scientific">Candidatus Methylumidiphilus alinenensis</name>
    <dbReference type="NCBI Taxonomy" id="2202197"/>
    <lineage>
        <taxon>Bacteria</taxon>
        <taxon>Pseudomonadati</taxon>
        <taxon>Pseudomonadota</taxon>
        <taxon>Gammaproteobacteria</taxon>
        <taxon>Methylococcales</taxon>
        <taxon>Candidatus Methylumidiphilus</taxon>
    </lineage>
</organism>
<comment type="caution">
    <text evidence="1">The sequence shown here is derived from an EMBL/GenBank/DDBJ whole genome shotgun (WGS) entry which is preliminary data.</text>
</comment>
<proteinExistence type="predicted"/>
<dbReference type="GO" id="GO:0003676">
    <property type="term" value="F:nucleic acid binding"/>
    <property type="evidence" value="ECO:0007669"/>
    <property type="project" value="InterPro"/>
</dbReference>
<name>A0A2W4SFP9_9GAMM</name>
<dbReference type="InterPro" id="IPR011335">
    <property type="entry name" value="Restrct_endonuc-II-like"/>
</dbReference>
<dbReference type="PANTHER" id="PTHR38753">
    <property type="entry name" value="SLR1441 PROTEIN"/>
    <property type="match status" value="1"/>
</dbReference>
<evidence type="ECO:0000313" key="2">
    <source>
        <dbReference type="Proteomes" id="UP000249396"/>
    </source>
</evidence>
<dbReference type="EMBL" id="QJPH01000433">
    <property type="protein sequence ID" value="PZN74300.1"/>
    <property type="molecule type" value="Genomic_DNA"/>
</dbReference>
<dbReference type="InterPro" id="IPR011856">
    <property type="entry name" value="tRNA_endonuc-like_dom_sf"/>
</dbReference>
<dbReference type="Proteomes" id="UP000249396">
    <property type="component" value="Unassembled WGS sequence"/>
</dbReference>
<protein>
    <submittedName>
        <fullName evidence="1">DUF3782 domain-containing protein</fullName>
    </submittedName>
</protein>
<dbReference type="SUPFAM" id="SSF52980">
    <property type="entry name" value="Restriction endonuclease-like"/>
    <property type="match status" value="1"/>
</dbReference>
<accession>A0A2W4SFP9</accession>
<dbReference type="PANTHER" id="PTHR38753:SF1">
    <property type="entry name" value="SLR1441 PROTEIN"/>
    <property type="match status" value="1"/>
</dbReference>
<sequence length="207" mass="23435">MSTTQPTYDDILRLFKDNAERFKETDERFKETDEKFKKRDIEFEESKRMMRESSMATDRKIKEVSASIGRLGNRLGDFIEDAVRPAAVRLFQGRGIVVHEVQQNVTVQRGEEGLEIDLMVVNDSEAVAVECKSNLKIDDVNEHLDRLAKLKRLLPRYAGFKVMGAVAAMVIPDNVASYAASKGLFVIGQSGEDMAIRNDEDFTPAVW</sequence>
<gene>
    <name evidence="1" type="ORF">DM484_21700</name>
</gene>